<dbReference type="EMBL" id="VLLG01000004">
    <property type="protein sequence ID" value="TWI86628.1"/>
    <property type="molecule type" value="Genomic_DNA"/>
</dbReference>
<protein>
    <submittedName>
        <fullName evidence="2">Uncharacterized protein</fullName>
    </submittedName>
</protein>
<sequence>MSSQETPRKKATWGPNPNADYEYVNKYSGRAWPSLAMGIAVFILLTGFAIFRWRQTGQWEATGGQMKMHTLEWLLYKMGGKWLNLSAFCLLGIVGLISGIRTWKKKRALMR</sequence>
<dbReference type="Proteomes" id="UP000316778">
    <property type="component" value="Unassembled WGS sequence"/>
</dbReference>
<keyword evidence="3" id="KW-1185">Reference proteome</keyword>
<proteinExistence type="predicted"/>
<name>A0A562T012_CHIJA</name>
<feature type="transmembrane region" description="Helical" evidence="1">
    <location>
        <begin position="82"/>
        <end position="103"/>
    </location>
</feature>
<evidence type="ECO:0000256" key="1">
    <source>
        <dbReference type="SAM" id="Phobius"/>
    </source>
</evidence>
<accession>A0A562T012</accession>
<keyword evidence="1" id="KW-0812">Transmembrane</keyword>
<gene>
    <name evidence="2" type="ORF">LX66_3890</name>
</gene>
<evidence type="ECO:0000313" key="3">
    <source>
        <dbReference type="Proteomes" id="UP000316778"/>
    </source>
</evidence>
<keyword evidence="1" id="KW-0472">Membrane</keyword>
<dbReference type="AlphaFoldDB" id="A0A562T012"/>
<dbReference type="RefSeq" id="WP_145716578.1">
    <property type="nucleotide sequence ID" value="NZ_BAAAFY010000004.1"/>
</dbReference>
<reference evidence="2 3" key="1">
    <citation type="journal article" date="2013" name="Stand. Genomic Sci.">
        <title>Genomic Encyclopedia of Type Strains, Phase I: The one thousand microbial genomes (KMG-I) project.</title>
        <authorList>
            <person name="Kyrpides N.C."/>
            <person name="Woyke T."/>
            <person name="Eisen J.A."/>
            <person name="Garrity G."/>
            <person name="Lilburn T.G."/>
            <person name="Beck B.J."/>
            <person name="Whitman W.B."/>
            <person name="Hugenholtz P."/>
            <person name="Klenk H.P."/>
        </authorList>
    </citation>
    <scope>NUCLEOTIDE SEQUENCE [LARGE SCALE GENOMIC DNA]</scope>
    <source>
        <strain evidence="2 3">DSM 13484</strain>
    </source>
</reference>
<comment type="caution">
    <text evidence="2">The sequence shown here is derived from an EMBL/GenBank/DDBJ whole genome shotgun (WGS) entry which is preliminary data.</text>
</comment>
<organism evidence="2 3">
    <name type="scientific">Chitinophaga japonensis</name>
    <name type="common">Flexibacter japonensis</name>
    <dbReference type="NCBI Taxonomy" id="104662"/>
    <lineage>
        <taxon>Bacteria</taxon>
        <taxon>Pseudomonadati</taxon>
        <taxon>Bacteroidota</taxon>
        <taxon>Chitinophagia</taxon>
        <taxon>Chitinophagales</taxon>
        <taxon>Chitinophagaceae</taxon>
        <taxon>Chitinophaga</taxon>
    </lineage>
</organism>
<feature type="transmembrane region" description="Helical" evidence="1">
    <location>
        <begin position="31"/>
        <end position="51"/>
    </location>
</feature>
<dbReference type="OrthoDB" id="769320at2"/>
<keyword evidence="1" id="KW-1133">Transmembrane helix</keyword>
<evidence type="ECO:0000313" key="2">
    <source>
        <dbReference type="EMBL" id="TWI86628.1"/>
    </source>
</evidence>